<feature type="compositionally biased region" description="Basic and acidic residues" evidence="1">
    <location>
        <begin position="36"/>
        <end position="53"/>
    </location>
</feature>
<dbReference type="Proteomes" id="UP000663880">
    <property type="component" value="Unassembled WGS sequence"/>
</dbReference>
<comment type="caution">
    <text evidence="2">The sequence shown here is derived from an EMBL/GenBank/DDBJ whole genome shotgun (WGS) entry which is preliminary data.</text>
</comment>
<evidence type="ECO:0000313" key="3">
    <source>
        <dbReference type="Proteomes" id="UP000663880"/>
    </source>
</evidence>
<protein>
    <submittedName>
        <fullName evidence="2">Uncharacterized protein</fullName>
    </submittedName>
</protein>
<keyword evidence="3" id="KW-1185">Reference proteome</keyword>
<organism evidence="2 3">
    <name type="scientific">Pieris macdunnoughi</name>
    <dbReference type="NCBI Taxonomy" id="345717"/>
    <lineage>
        <taxon>Eukaryota</taxon>
        <taxon>Metazoa</taxon>
        <taxon>Ecdysozoa</taxon>
        <taxon>Arthropoda</taxon>
        <taxon>Hexapoda</taxon>
        <taxon>Insecta</taxon>
        <taxon>Pterygota</taxon>
        <taxon>Neoptera</taxon>
        <taxon>Endopterygota</taxon>
        <taxon>Lepidoptera</taxon>
        <taxon>Glossata</taxon>
        <taxon>Ditrysia</taxon>
        <taxon>Papilionoidea</taxon>
        <taxon>Pieridae</taxon>
        <taxon>Pierinae</taxon>
        <taxon>Pieris</taxon>
    </lineage>
</organism>
<feature type="compositionally biased region" description="Basic residues" evidence="1">
    <location>
        <begin position="54"/>
        <end position="63"/>
    </location>
</feature>
<feature type="region of interest" description="Disordered" evidence="1">
    <location>
        <begin position="1"/>
        <end position="121"/>
    </location>
</feature>
<feature type="compositionally biased region" description="Low complexity" evidence="1">
    <location>
        <begin position="78"/>
        <end position="87"/>
    </location>
</feature>
<gene>
    <name evidence="2" type="ORF">PMACD_LOCUS4282</name>
</gene>
<accession>A0A821Q720</accession>
<proteinExistence type="predicted"/>
<dbReference type="AlphaFoldDB" id="A0A821Q720"/>
<dbReference type="EMBL" id="CAJOBZ010000007">
    <property type="protein sequence ID" value="CAF4815248.1"/>
    <property type="molecule type" value="Genomic_DNA"/>
</dbReference>
<name>A0A821Q720_9NEOP</name>
<evidence type="ECO:0000256" key="1">
    <source>
        <dbReference type="SAM" id="MobiDB-lite"/>
    </source>
</evidence>
<sequence length="121" mass="13822">MQPDGRNNDTHPPCPAPMMEDSTSMDEQPFRGTGTHMEESTLKRKASQEERPTSRKARIRRNRCGQGHIRREGRSTSDTDSTPTQTDIARERARSKLSIYSVHPPREFSTSSQGLYSRHDH</sequence>
<evidence type="ECO:0000313" key="2">
    <source>
        <dbReference type="EMBL" id="CAF4815248.1"/>
    </source>
</evidence>
<reference evidence="2" key="1">
    <citation type="submission" date="2021-02" db="EMBL/GenBank/DDBJ databases">
        <authorList>
            <person name="Steward A R."/>
        </authorList>
    </citation>
    <scope>NUCLEOTIDE SEQUENCE</scope>
</reference>